<name>A0A5C3QG51_9AGAR</name>
<gene>
    <name evidence="18" type="ORF">BDV98DRAFT_554139</name>
</gene>
<dbReference type="EC" id="3.4.24.39" evidence="4"/>
<evidence type="ECO:0000256" key="12">
    <source>
        <dbReference type="ARBA" id="ARBA00023049"/>
    </source>
</evidence>
<organism evidence="18 19">
    <name type="scientific">Pterulicium gracile</name>
    <dbReference type="NCBI Taxonomy" id="1884261"/>
    <lineage>
        <taxon>Eukaryota</taxon>
        <taxon>Fungi</taxon>
        <taxon>Dikarya</taxon>
        <taxon>Basidiomycota</taxon>
        <taxon>Agaricomycotina</taxon>
        <taxon>Agaricomycetes</taxon>
        <taxon>Agaricomycetidae</taxon>
        <taxon>Agaricales</taxon>
        <taxon>Pleurotineae</taxon>
        <taxon>Pterulaceae</taxon>
        <taxon>Pterulicium</taxon>
    </lineage>
</organism>
<evidence type="ECO:0000256" key="16">
    <source>
        <dbReference type="SAM" id="SignalP"/>
    </source>
</evidence>
<feature type="signal peptide" evidence="16">
    <location>
        <begin position="1"/>
        <end position="20"/>
    </location>
</feature>
<feature type="domain" description="Lysine-specific metallo-endopeptidase" evidence="17">
    <location>
        <begin position="192"/>
        <end position="348"/>
    </location>
</feature>
<evidence type="ECO:0000256" key="3">
    <source>
        <dbReference type="ARBA" id="ARBA00010279"/>
    </source>
</evidence>
<keyword evidence="13" id="KW-0865">Zymogen</keyword>
<dbReference type="PANTHER" id="PTHR37016">
    <property type="match status" value="1"/>
</dbReference>
<evidence type="ECO:0000256" key="13">
    <source>
        <dbReference type="ARBA" id="ARBA00023145"/>
    </source>
</evidence>
<comment type="catalytic activity">
    <reaction evidence="1">
        <text>Preferential cleavage of bonds with hydrophobic residues in P1'. Also 3-Asn-|-Gln-4 and 8-Gly-|-Ser-9 bonds in insulin B chain.</text>
        <dbReference type="EC" id="3.4.24.39"/>
    </reaction>
</comment>
<keyword evidence="19" id="KW-1185">Reference proteome</keyword>
<dbReference type="PANTHER" id="PTHR37016:SF3">
    <property type="entry name" value="NEUTRAL PROTEASE 2-RELATED"/>
    <property type="match status" value="1"/>
</dbReference>
<reference evidence="18 19" key="1">
    <citation type="journal article" date="2019" name="Nat. Ecol. Evol.">
        <title>Megaphylogeny resolves global patterns of mushroom evolution.</title>
        <authorList>
            <person name="Varga T."/>
            <person name="Krizsan K."/>
            <person name="Foldi C."/>
            <person name="Dima B."/>
            <person name="Sanchez-Garcia M."/>
            <person name="Sanchez-Ramirez S."/>
            <person name="Szollosi G.J."/>
            <person name="Szarkandi J.G."/>
            <person name="Papp V."/>
            <person name="Albert L."/>
            <person name="Andreopoulos W."/>
            <person name="Angelini C."/>
            <person name="Antonin V."/>
            <person name="Barry K.W."/>
            <person name="Bougher N.L."/>
            <person name="Buchanan P."/>
            <person name="Buyck B."/>
            <person name="Bense V."/>
            <person name="Catcheside P."/>
            <person name="Chovatia M."/>
            <person name="Cooper J."/>
            <person name="Damon W."/>
            <person name="Desjardin D."/>
            <person name="Finy P."/>
            <person name="Geml J."/>
            <person name="Haridas S."/>
            <person name="Hughes K."/>
            <person name="Justo A."/>
            <person name="Karasinski D."/>
            <person name="Kautmanova I."/>
            <person name="Kiss B."/>
            <person name="Kocsube S."/>
            <person name="Kotiranta H."/>
            <person name="LaButti K.M."/>
            <person name="Lechner B.E."/>
            <person name="Liimatainen K."/>
            <person name="Lipzen A."/>
            <person name="Lukacs Z."/>
            <person name="Mihaltcheva S."/>
            <person name="Morgado L.N."/>
            <person name="Niskanen T."/>
            <person name="Noordeloos M.E."/>
            <person name="Ohm R.A."/>
            <person name="Ortiz-Santana B."/>
            <person name="Ovrebo C."/>
            <person name="Racz N."/>
            <person name="Riley R."/>
            <person name="Savchenko A."/>
            <person name="Shiryaev A."/>
            <person name="Soop K."/>
            <person name="Spirin V."/>
            <person name="Szebenyi C."/>
            <person name="Tomsovsky M."/>
            <person name="Tulloss R.E."/>
            <person name="Uehling J."/>
            <person name="Grigoriev I.V."/>
            <person name="Vagvolgyi C."/>
            <person name="Papp T."/>
            <person name="Martin F.M."/>
            <person name="Miettinen O."/>
            <person name="Hibbett D.S."/>
            <person name="Nagy L.G."/>
        </authorList>
    </citation>
    <scope>NUCLEOTIDE SEQUENCE [LARGE SCALE GENOMIC DNA]</scope>
    <source>
        <strain evidence="18 19">CBS 309.79</strain>
    </source>
</reference>
<feature type="binding site" evidence="15">
    <location>
        <position position="320"/>
    </location>
    <ligand>
        <name>Zn(2+)</name>
        <dbReference type="ChEBI" id="CHEBI:29105"/>
        <note>catalytic</note>
    </ligand>
</feature>
<dbReference type="Gene3D" id="2.60.40.2970">
    <property type="match status" value="1"/>
</dbReference>
<dbReference type="InterPro" id="IPR029463">
    <property type="entry name" value="Lys_MEP"/>
</dbReference>
<dbReference type="Gene3D" id="3.40.390.10">
    <property type="entry name" value="Collagenase (Catalytic Domain)"/>
    <property type="match status" value="1"/>
</dbReference>
<evidence type="ECO:0000256" key="14">
    <source>
        <dbReference type="PIRSR" id="PIRSR601384-1"/>
    </source>
</evidence>
<keyword evidence="11 15" id="KW-0862">Zinc</keyword>
<keyword evidence="12" id="KW-0482">Metalloprotease</keyword>
<dbReference type="InterPro" id="IPR024079">
    <property type="entry name" value="MetalloPept_cat_dom_sf"/>
</dbReference>
<dbReference type="GO" id="GO:0005576">
    <property type="term" value="C:extracellular region"/>
    <property type="evidence" value="ECO:0007669"/>
    <property type="project" value="UniProtKB-SubCell"/>
</dbReference>
<evidence type="ECO:0000313" key="18">
    <source>
        <dbReference type="EMBL" id="TFK97303.1"/>
    </source>
</evidence>
<keyword evidence="6" id="KW-0645">Protease</keyword>
<evidence type="ECO:0000256" key="8">
    <source>
        <dbReference type="ARBA" id="ARBA00022723"/>
    </source>
</evidence>
<keyword evidence="10" id="KW-0378">Hydrolase</keyword>
<protein>
    <recommendedName>
        <fullName evidence="4">deuterolysin</fullName>
        <ecNumber evidence="4">3.4.24.39</ecNumber>
    </recommendedName>
</protein>
<evidence type="ECO:0000259" key="17">
    <source>
        <dbReference type="SMART" id="SM01351"/>
    </source>
</evidence>
<dbReference type="EMBL" id="ML178848">
    <property type="protein sequence ID" value="TFK97303.1"/>
    <property type="molecule type" value="Genomic_DNA"/>
</dbReference>
<feature type="binding site" evidence="15">
    <location>
        <position position="309"/>
    </location>
    <ligand>
        <name>Zn(2+)</name>
        <dbReference type="ChEBI" id="CHEBI:29105"/>
        <note>catalytic</note>
    </ligand>
</feature>
<evidence type="ECO:0000256" key="15">
    <source>
        <dbReference type="PIRSR" id="PIRSR601384-2"/>
    </source>
</evidence>
<dbReference type="GO" id="GO:0004222">
    <property type="term" value="F:metalloendopeptidase activity"/>
    <property type="evidence" value="ECO:0007669"/>
    <property type="project" value="InterPro"/>
</dbReference>
<comment type="subcellular location">
    <subcellularLocation>
        <location evidence="2">Secreted</location>
    </subcellularLocation>
</comment>
<dbReference type="AlphaFoldDB" id="A0A5C3QG51"/>
<proteinExistence type="inferred from homology"/>
<evidence type="ECO:0000256" key="11">
    <source>
        <dbReference type="ARBA" id="ARBA00022833"/>
    </source>
</evidence>
<evidence type="ECO:0000256" key="10">
    <source>
        <dbReference type="ARBA" id="ARBA00022801"/>
    </source>
</evidence>
<dbReference type="InterPro" id="IPR001384">
    <property type="entry name" value="Peptidase_M35"/>
</dbReference>
<feature type="chain" id="PRO_5023030459" description="deuterolysin" evidence="16">
    <location>
        <begin position="21"/>
        <end position="356"/>
    </location>
</feature>
<comment type="similarity">
    <text evidence="3">Belongs to the peptidase M35 family.</text>
</comment>
<evidence type="ECO:0000256" key="2">
    <source>
        <dbReference type="ARBA" id="ARBA00004613"/>
    </source>
</evidence>
<evidence type="ECO:0000256" key="6">
    <source>
        <dbReference type="ARBA" id="ARBA00022670"/>
    </source>
</evidence>
<keyword evidence="5" id="KW-0964">Secreted</keyword>
<evidence type="ECO:0000256" key="5">
    <source>
        <dbReference type="ARBA" id="ARBA00022525"/>
    </source>
</evidence>
<evidence type="ECO:0000256" key="1">
    <source>
        <dbReference type="ARBA" id="ARBA00001187"/>
    </source>
</evidence>
<dbReference type="Proteomes" id="UP000305067">
    <property type="component" value="Unassembled WGS sequence"/>
</dbReference>
<dbReference type="Pfam" id="PF02102">
    <property type="entry name" value="Peptidase_M35"/>
    <property type="match status" value="1"/>
</dbReference>
<keyword evidence="7" id="KW-0165">Cleavage on pair of basic residues</keyword>
<accession>A0A5C3QG51</accession>
<feature type="active site" evidence="14">
    <location>
        <position position="310"/>
    </location>
</feature>
<evidence type="ECO:0000313" key="19">
    <source>
        <dbReference type="Proteomes" id="UP000305067"/>
    </source>
</evidence>
<dbReference type="GO" id="GO:0046872">
    <property type="term" value="F:metal ion binding"/>
    <property type="evidence" value="ECO:0007669"/>
    <property type="project" value="UniProtKB-KW"/>
</dbReference>
<evidence type="ECO:0000256" key="4">
    <source>
        <dbReference type="ARBA" id="ARBA00012431"/>
    </source>
</evidence>
<dbReference type="STRING" id="1884261.A0A5C3QG51"/>
<dbReference type="GO" id="GO:0006508">
    <property type="term" value="P:proteolysis"/>
    <property type="evidence" value="ECO:0007669"/>
    <property type="project" value="UniProtKB-KW"/>
</dbReference>
<comment type="cofactor">
    <cofactor evidence="15">
        <name>Zn(2+)</name>
        <dbReference type="ChEBI" id="CHEBI:29105"/>
    </cofactor>
    <text evidence="15">Binds 1 zinc ion per subunit.</text>
</comment>
<dbReference type="InterPro" id="IPR050414">
    <property type="entry name" value="Fungal_M35_metalloproteases"/>
</dbReference>
<evidence type="ECO:0000256" key="7">
    <source>
        <dbReference type="ARBA" id="ARBA00022685"/>
    </source>
</evidence>
<dbReference type="SMART" id="SM01351">
    <property type="entry name" value="Aspzincin_M35"/>
    <property type="match status" value="1"/>
</dbReference>
<feature type="binding site" evidence="15">
    <location>
        <position position="313"/>
    </location>
    <ligand>
        <name>Zn(2+)</name>
        <dbReference type="ChEBI" id="CHEBI:29105"/>
        <note>catalytic</note>
    </ligand>
</feature>
<dbReference type="SUPFAM" id="SSF55486">
    <property type="entry name" value="Metalloproteases ('zincins'), catalytic domain"/>
    <property type="match status" value="1"/>
</dbReference>
<sequence>MLPFSSLFAGALISLALVFARPGNLTVELTTRFSSSSVSSVDDIFLTAVISNPTTEDVKVVKLGSILDADAPTKSFKVKRGELDVPFTGITVRSPLYLSPATGNPHDDASYVLIPAGGSITVNHTVSALYDFSTAGPGTFTFTPLDDADWFLPSSAPSIDIEVTHDVERRYLALSDASSLSTPVCNDAKRKAYLAASLAEARSLAGGAAASIKKRPADAVYRSFFGNNNVNDVWYNFDRVAGDLASAGVRNLYCTDTPSPGLCSTNGYVAYTYGTDIWFCNVFFTGSVPTSQVCSSGAGLGSRGSIMLHELSHTVFGSDDVVYGCDGSKALGDADKKRNADNYSCYALQIRRSYGC</sequence>
<evidence type="ECO:0000256" key="9">
    <source>
        <dbReference type="ARBA" id="ARBA00022729"/>
    </source>
</evidence>
<keyword evidence="8 15" id="KW-0479">Metal-binding</keyword>
<dbReference type="CDD" id="cd11008">
    <property type="entry name" value="M35_deuterolysin_like"/>
    <property type="match status" value="1"/>
</dbReference>
<dbReference type="OrthoDB" id="412874at2759"/>
<keyword evidence="9 16" id="KW-0732">Signal</keyword>